<dbReference type="PROSITE" id="PS00894">
    <property type="entry name" value="HTH_DEOR_1"/>
    <property type="match status" value="1"/>
</dbReference>
<dbReference type="InterPro" id="IPR050313">
    <property type="entry name" value="Carb_Metab_HTH_regulators"/>
</dbReference>
<dbReference type="AlphaFoldDB" id="H5UWS9"/>
<evidence type="ECO:0000313" key="7">
    <source>
        <dbReference type="Proteomes" id="UP000010297"/>
    </source>
</evidence>
<dbReference type="InterPro" id="IPR001034">
    <property type="entry name" value="DeoR_HTH"/>
</dbReference>
<dbReference type="PANTHER" id="PTHR30363:SF4">
    <property type="entry name" value="GLYCEROL-3-PHOSPHATE REGULON REPRESSOR"/>
    <property type="match status" value="1"/>
</dbReference>
<dbReference type="Gene3D" id="1.10.10.10">
    <property type="entry name" value="Winged helix-like DNA-binding domain superfamily/Winged helix DNA-binding domain"/>
    <property type="match status" value="1"/>
</dbReference>
<organism evidence="6 7">
    <name type="scientific">Atlantibacter hermannii NBRC 105704</name>
    <dbReference type="NCBI Taxonomy" id="1115512"/>
    <lineage>
        <taxon>Bacteria</taxon>
        <taxon>Pseudomonadati</taxon>
        <taxon>Pseudomonadota</taxon>
        <taxon>Gammaproteobacteria</taxon>
        <taxon>Enterobacterales</taxon>
        <taxon>Enterobacteriaceae</taxon>
        <taxon>Atlantibacter</taxon>
    </lineage>
</organism>
<dbReference type="Pfam" id="PF00455">
    <property type="entry name" value="DeoRC"/>
    <property type="match status" value="1"/>
</dbReference>
<feature type="domain" description="HTH deoR-type" evidence="5">
    <location>
        <begin position="3"/>
        <end position="58"/>
    </location>
</feature>
<keyword evidence="3" id="KW-0238">DNA-binding</keyword>
<dbReference type="SUPFAM" id="SSF46785">
    <property type="entry name" value="Winged helix' DNA-binding domain"/>
    <property type="match status" value="1"/>
</dbReference>
<dbReference type="Gene3D" id="3.40.50.1360">
    <property type="match status" value="1"/>
</dbReference>
<keyword evidence="4" id="KW-0804">Transcription</keyword>
<name>H5UWS9_ATLHE</name>
<sequence>MLTPQRKKKILELLAAQGQVLSKPLSEQFAVSEDTIRRDLRELAAEGLLQRVHGGALPVSPALATFAERKHLALDSKQRIARKAAECIMPGQVVLIDGGTTTSELVKCLPRDLRITVVTHSPGIALGLIDHPHIEVVLLGGRLYKHSVVTVGAATLEGLAKVHADLCFLGVTGVHVEAGLTTGDYEESCIKRAMAARAAETIVMASPEKINSASPWEIGDISLVNTLVVSRDTEESLLSPFEAQGITVVRG</sequence>
<dbReference type="Proteomes" id="UP000010297">
    <property type="component" value="Unassembled WGS sequence"/>
</dbReference>
<evidence type="ECO:0000256" key="4">
    <source>
        <dbReference type="ARBA" id="ARBA00023163"/>
    </source>
</evidence>
<dbReference type="eggNOG" id="COG1349">
    <property type="taxonomic scope" value="Bacteria"/>
</dbReference>
<dbReference type="InterPro" id="IPR036388">
    <property type="entry name" value="WH-like_DNA-bd_sf"/>
</dbReference>
<proteinExistence type="predicted"/>
<dbReference type="InterPro" id="IPR018356">
    <property type="entry name" value="Tscrpt_reg_HTH_DeoR_CS"/>
</dbReference>
<dbReference type="SMART" id="SM00420">
    <property type="entry name" value="HTH_DEOR"/>
    <property type="match status" value="1"/>
</dbReference>
<accession>H5UWS9</accession>
<evidence type="ECO:0000313" key="6">
    <source>
        <dbReference type="EMBL" id="GAB50360.1"/>
    </source>
</evidence>
<dbReference type="InterPro" id="IPR014036">
    <property type="entry name" value="DeoR-like_C"/>
</dbReference>
<dbReference type="GO" id="GO:0003700">
    <property type="term" value="F:DNA-binding transcription factor activity"/>
    <property type="evidence" value="ECO:0007669"/>
    <property type="project" value="InterPro"/>
</dbReference>
<evidence type="ECO:0000256" key="2">
    <source>
        <dbReference type="ARBA" id="ARBA00023015"/>
    </source>
</evidence>
<dbReference type="InterPro" id="IPR037171">
    <property type="entry name" value="NagB/RpiA_transferase-like"/>
</dbReference>
<comment type="caution">
    <text evidence="6">The sequence shown here is derived from an EMBL/GenBank/DDBJ whole genome shotgun (WGS) entry which is preliminary data.</text>
</comment>
<dbReference type="SUPFAM" id="SSF100950">
    <property type="entry name" value="NagB/RpiA/CoA transferase-like"/>
    <property type="match status" value="1"/>
</dbReference>
<dbReference type="PROSITE" id="PS51000">
    <property type="entry name" value="HTH_DEOR_2"/>
    <property type="match status" value="1"/>
</dbReference>
<dbReference type="GeneID" id="92828997"/>
<evidence type="ECO:0000259" key="5">
    <source>
        <dbReference type="PROSITE" id="PS51000"/>
    </source>
</evidence>
<gene>
    <name evidence="6" type="ORF">EH105704_01_03690</name>
</gene>
<dbReference type="RefSeq" id="WP_002462937.1">
    <property type="nucleotide sequence ID" value="NZ_BAFF01000001.1"/>
</dbReference>
<keyword evidence="1" id="KW-0678">Repressor</keyword>
<reference evidence="6 7" key="1">
    <citation type="submission" date="2012-02" db="EMBL/GenBank/DDBJ databases">
        <title>Whole genome shotgun sequence of Escherichia hermannii NBRC 105704.</title>
        <authorList>
            <person name="Yoshida I."/>
            <person name="Hosoyama A."/>
            <person name="Tsuchikane K."/>
            <person name="Katsumata H."/>
            <person name="Yamazaki S."/>
            <person name="Fujita N."/>
        </authorList>
    </citation>
    <scope>NUCLEOTIDE SEQUENCE [LARGE SCALE GENOMIC DNA]</scope>
    <source>
        <strain evidence="6 7">NBRC 105704</strain>
    </source>
</reference>
<dbReference type="InterPro" id="IPR036390">
    <property type="entry name" value="WH_DNA-bd_sf"/>
</dbReference>
<protein>
    <submittedName>
        <fullName evidence="6">Putative transcriptional repressor</fullName>
    </submittedName>
</protein>
<keyword evidence="7" id="KW-1185">Reference proteome</keyword>
<dbReference type="PRINTS" id="PR00037">
    <property type="entry name" value="HTHLACR"/>
</dbReference>
<dbReference type="SMART" id="SM01134">
    <property type="entry name" value="DeoRC"/>
    <property type="match status" value="1"/>
</dbReference>
<dbReference type="Pfam" id="PF08220">
    <property type="entry name" value="HTH_DeoR"/>
    <property type="match status" value="1"/>
</dbReference>
<evidence type="ECO:0000256" key="3">
    <source>
        <dbReference type="ARBA" id="ARBA00023125"/>
    </source>
</evidence>
<evidence type="ECO:0000256" key="1">
    <source>
        <dbReference type="ARBA" id="ARBA00022491"/>
    </source>
</evidence>
<dbReference type="PANTHER" id="PTHR30363">
    <property type="entry name" value="HTH-TYPE TRANSCRIPTIONAL REGULATOR SRLR-RELATED"/>
    <property type="match status" value="1"/>
</dbReference>
<keyword evidence="2" id="KW-0805">Transcription regulation</keyword>
<dbReference type="GO" id="GO:0003677">
    <property type="term" value="F:DNA binding"/>
    <property type="evidence" value="ECO:0007669"/>
    <property type="project" value="UniProtKB-KW"/>
</dbReference>
<dbReference type="EMBL" id="BAFF01000001">
    <property type="protein sequence ID" value="GAB50360.1"/>
    <property type="molecule type" value="Genomic_DNA"/>
</dbReference>